<dbReference type="Proteomes" id="UP000002494">
    <property type="component" value="Chromosome 4"/>
</dbReference>
<dbReference type="GeneTree" id="ENSGT01140000284287"/>
<reference evidence="3 4" key="1">
    <citation type="journal article" date="2004" name="Nature">
        <title>Genome sequence of the Brown Norway rat yields insights into mammalian evolution.</title>
        <authorList>
            <consortium name="Rat Genome Sequencing Project Consortium"/>
            <person name="Gibbs R.A."/>
            <person name="Weinstock G.M."/>
            <person name="Metzker M.L."/>
            <person name="Muzny D.M."/>
            <person name="Sodergren E.J."/>
            <person name="Scherer S."/>
            <person name="Scott G."/>
            <person name="Steffen D."/>
            <person name="Worley K.C."/>
            <person name="Burch P.E."/>
            <person name="Okwuonu G."/>
            <person name="Hines S."/>
            <person name="Lewis L."/>
            <person name="Deramo C."/>
            <person name="Delgado O."/>
            <person name="Dugan-Rocha S."/>
            <person name="Miner G."/>
            <person name="Morgan M."/>
            <person name="Hawes A."/>
            <person name="Gill R."/>
            <person name="Holt R.A."/>
            <person name="Adams M.D."/>
            <person name="Amanatides P.G."/>
            <person name="Baden-Tillson H."/>
            <person name="Barnstead M."/>
            <person name="Chin S."/>
            <person name="Evans C.A."/>
            <person name="Ferriera S."/>
            <person name="Fosler C."/>
            <person name="Glodek A."/>
            <person name="Gu Z."/>
            <person name="Jennings D."/>
            <person name="Kraft C.L."/>
            <person name="Nguyen T."/>
            <person name="Pfannkoch C.M."/>
            <person name="Sitter C."/>
            <person name="Sutton G.G."/>
            <person name="Venter J.C."/>
            <person name="Woodage T."/>
            <person name="Smith D."/>
            <person name="Lee H.-M."/>
            <person name="Gustafson E."/>
            <person name="Cahill P."/>
            <person name="Kana A."/>
            <person name="Doucette-Stamm L."/>
            <person name="Weinstock K."/>
            <person name="Fechtel K."/>
            <person name="Weiss R.B."/>
            <person name="Dunn D.M."/>
            <person name="Green E.D."/>
            <person name="Blakesley R.W."/>
            <person name="Bouffard G.G."/>
            <person name="De Jong P.J."/>
            <person name="Osoegawa K."/>
            <person name="Zhu B."/>
            <person name="Marra M."/>
            <person name="Schein J."/>
            <person name="Bosdet I."/>
            <person name="Fjell C."/>
            <person name="Jones S."/>
            <person name="Krzywinski M."/>
            <person name="Mathewson C."/>
            <person name="Siddiqui A."/>
            <person name="Wye N."/>
            <person name="McPherson J."/>
            <person name="Zhao S."/>
            <person name="Fraser C.M."/>
            <person name="Shetty J."/>
            <person name="Shatsman S."/>
            <person name="Geer K."/>
            <person name="Chen Y."/>
            <person name="Abramzon S."/>
            <person name="Nierman W.C."/>
            <person name="Havlak P.H."/>
            <person name="Chen R."/>
            <person name="Durbin K.J."/>
            <person name="Egan A."/>
            <person name="Ren Y."/>
            <person name="Song X.-Z."/>
            <person name="Li B."/>
            <person name="Liu Y."/>
            <person name="Qin X."/>
            <person name="Cawley S."/>
            <person name="Cooney A.J."/>
            <person name="D'Souza L.M."/>
            <person name="Martin K."/>
            <person name="Wu J.Q."/>
            <person name="Gonzalez-Garay M.L."/>
            <person name="Jackson A.R."/>
            <person name="Kalafus K.J."/>
            <person name="McLeod M.P."/>
            <person name="Milosavljevic A."/>
            <person name="Virk D."/>
            <person name="Volkov A."/>
            <person name="Wheeler D.A."/>
            <person name="Zhang Z."/>
            <person name="Bailey J.A."/>
            <person name="Eichler E.E."/>
            <person name="Tuzun E."/>
            <person name="Birney E."/>
            <person name="Mongin E."/>
            <person name="Ureta-Vidal A."/>
            <person name="Woodwark C."/>
            <person name="Zdobnov E."/>
            <person name="Bork P."/>
            <person name="Suyama M."/>
            <person name="Torrents D."/>
            <person name="Alexandersson M."/>
            <person name="Trask B.J."/>
            <person name="Young J.M."/>
            <person name="Huang H."/>
            <person name="Wang H."/>
            <person name="Xing H."/>
            <person name="Daniels S."/>
            <person name="Gietzen D."/>
            <person name="Schmidt J."/>
            <person name="Stevens K."/>
            <person name="Vitt U."/>
            <person name="Wingrove J."/>
            <person name="Camara F."/>
            <person name="Mar Alba M."/>
            <person name="Abril J.F."/>
            <person name="Guigo R."/>
            <person name="Smit A."/>
            <person name="Dubchak I."/>
            <person name="Rubin E.M."/>
            <person name="Couronne O."/>
            <person name="Poliakov A."/>
            <person name="Huebner N."/>
            <person name="Ganten D."/>
            <person name="Goesele C."/>
            <person name="Hummel O."/>
            <person name="Kreitler T."/>
            <person name="Lee Y.-A."/>
            <person name="Monti J."/>
            <person name="Schulz H."/>
            <person name="Zimdahl H."/>
            <person name="Himmelbauer H."/>
            <person name="Lehrach H."/>
            <person name="Jacob H.J."/>
            <person name="Bromberg S."/>
            <person name="Gullings-Handley J."/>
            <person name="Jensen-Seaman M.I."/>
            <person name="Kwitek A.E."/>
            <person name="Lazar J."/>
            <person name="Pasko D."/>
            <person name="Tonellato P.J."/>
            <person name="Twigger S."/>
            <person name="Ponting C.P."/>
            <person name="Duarte J.M."/>
            <person name="Rice S."/>
            <person name="Goodstadt L."/>
            <person name="Beatson S.A."/>
            <person name="Emes R.D."/>
            <person name="Winter E.E."/>
            <person name="Webber C."/>
            <person name="Brandt P."/>
            <person name="Nyakatura G."/>
            <person name="Adetobi M."/>
            <person name="Chiaromonte F."/>
            <person name="Elnitski L."/>
            <person name="Eswara P."/>
            <person name="Hardison R.C."/>
            <person name="Hou M."/>
            <person name="Kolbe D."/>
            <person name="Makova K."/>
            <person name="Miller W."/>
            <person name="Nekrutenko A."/>
            <person name="Riemer C."/>
            <person name="Schwartz S."/>
            <person name="Taylor J."/>
            <person name="Yang S."/>
            <person name="Zhang Y."/>
            <person name="Lindpaintner K."/>
            <person name="Andrews T.D."/>
            <person name="Caccamo M."/>
            <person name="Clamp M."/>
            <person name="Clarke L."/>
            <person name="Curwen V."/>
            <person name="Durbin R.M."/>
            <person name="Eyras E."/>
            <person name="Searle S.M."/>
            <person name="Cooper G.M."/>
            <person name="Batzoglou S."/>
            <person name="Brudno M."/>
            <person name="Sidow A."/>
            <person name="Stone E.A."/>
            <person name="Payseur B.A."/>
            <person name="Bourque G."/>
            <person name="Lopez-Otin C."/>
            <person name="Puente X.S."/>
            <person name="Chakrabarti K."/>
            <person name="Chatterji S."/>
            <person name="Dewey C."/>
            <person name="Pachter L."/>
            <person name="Bray N."/>
            <person name="Yap V.B."/>
            <person name="Caspi A."/>
            <person name="Tesler G."/>
            <person name="Pevzner P.A."/>
            <person name="Haussler D."/>
            <person name="Roskin K.M."/>
            <person name="Baertsch R."/>
            <person name="Clawson H."/>
            <person name="Furey T.S."/>
            <person name="Hinrichs A.S."/>
            <person name="Karolchik D."/>
            <person name="Kent W.J."/>
            <person name="Rosenbloom K.R."/>
            <person name="Trumbower H."/>
            <person name="Weirauch M."/>
            <person name="Cooper D.N."/>
            <person name="Stenson P.D."/>
            <person name="Ma B."/>
            <person name="Brent M."/>
            <person name="Arumugam M."/>
            <person name="Shteynberg D."/>
            <person name="Copley R.R."/>
            <person name="Taylor M.S."/>
            <person name="Riethman H."/>
            <person name="Mudunuri U."/>
            <person name="Peterson J."/>
            <person name="Guyer M."/>
            <person name="Felsenfeld A."/>
            <person name="Old S."/>
            <person name="Mockrin S."/>
            <person name="Collins F.S."/>
        </authorList>
    </citation>
    <scope>NUCLEOTIDE SEQUENCE [LARGE SCALE GENOMIC DNA]</scope>
    <source>
        <strain evidence="3 4">Brown Norway</strain>
    </source>
</reference>
<evidence type="ECO:0000313" key="3">
    <source>
        <dbReference type="Ensembl" id="ENSRNOP00000045584.1"/>
    </source>
</evidence>
<reference evidence="2" key="2">
    <citation type="submission" date="2004-02" db="EMBL/GenBank/DDBJ databases">
        <title>Liver regeneration after PH.</title>
        <authorList>
            <person name="Xu C.S."/>
            <person name="Zhang L."/>
            <person name="Chang C.F."/>
            <person name="Han H.P."/>
            <person name="Wang G.P."/>
            <person name="Chai L.Q."/>
            <person name="Yuan J.Y."/>
            <person name="Yang K.J."/>
            <person name="Zhao L.F."/>
            <person name="Ma H."/>
            <person name="Wang L."/>
            <person name="Wang S.F."/>
            <person name="Xing X.K."/>
            <person name="Shen G.M."/>
            <person name="Shi J.B."/>
            <person name="Rahman S."/>
            <person name="Wang Q.N."/>
            <person name="Zhang J.B."/>
        </authorList>
    </citation>
    <scope>NUCLEOTIDE SEQUENCE</scope>
</reference>
<reference evidence="3" key="3">
    <citation type="submission" date="2025-05" db="UniProtKB">
        <authorList>
            <consortium name="Ensembl"/>
        </authorList>
    </citation>
    <scope>IDENTIFICATION</scope>
    <source>
        <strain evidence="3">Brown Norway</strain>
    </source>
</reference>
<keyword evidence="1" id="KW-0812">Transmembrane</keyword>
<proteinExistence type="evidence at transcript level"/>
<name>Q6QI20_RAT</name>
<keyword evidence="1" id="KW-0472">Membrane</keyword>
<organism evidence="2">
    <name type="scientific">Rattus norvegicus</name>
    <name type="common">Rat</name>
    <dbReference type="NCBI Taxonomy" id="10116"/>
    <lineage>
        <taxon>Eukaryota</taxon>
        <taxon>Metazoa</taxon>
        <taxon>Chordata</taxon>
        <taxon>Craniata</taxon>
        <taxon>Vertebrata</taxon>
        <taxon>Euteleostomi</taxon>
        <taxon>Mammalia</taxon>
        <taxon>Eutheria</taxon>
        <taxon>Euarchontoglires</taxon>
        <taxon>Glires</taxon>
        <taxon>Rodentia</taxon>
        <taxon>Myomorpha</taxon>
        <taxon>Muroidea</taxon>
        <taxon>Muridae</taxon>
        <taxon>Murinae</taxon>
        <taxon>Rattus</taxon>
    </lineage>
</organism>
<keyword evidence="4" id="KW-1185">Reference proteome</keyword>
<evidence type="ECO:0000256" key="1">
    <source>
        <dbReference type="SAM" id="Phobius"/>
    </source>
</evidence>
<dbReference type="Bgee" id="ENSRNOG00000030870">
    <property type="expression patterns" value="Expressed in pancreas and 10 other cell types or tissues"/>
</dbReference>
<dbReference type="EMBL" id="AY539939">
    <property type="protein sequence ID" value="AAS66279.1"/>
    <property type="molecule type" value="mRNA"/>
</dbReference>
<dbReference type="Ensembl" id="ENSRNOT00000043229.3">
    <property type="protein sequence ID" value="ENSRNOP00000045584.1"/>
    <property type="gene ID" value="ENSRNOG00000030870.3"/>
</dbReference>
<feature type="transmembrane region" description="Helical" evidence="1">
    <location>
        <begin position="87"/>
        <end position="105"/>
    </location>
</feature>
<accession>Q6QI20</accession>
<evidence type="ECO:0000313" key="2">
    <source>
        <dbReference type="EMBL" id="AAS66279.1"/>
    </source>
</evidence>
<evidence type="ECO:0000313" key="4">
    <source>
        <dbReference type="Proteomes" id="UP000002494"/>
    </source>
</evidence>
<dbReference type="PaxDb" id="10116-ENSRNOP00000045584"/>
<dbReference type="STRING" id="10116.ENSRNOP00000045584"/>
<dbReference type="AlphaFoldDB" id="Q6QI20"/>
<dbReference type="HOGENOM" id="CLU_1503030_0_0_1"/>
<protein>
    <submittedName>
        <fullName evidence="2">LRRGT00188</fullName>
    </submittedName>
</protein>
<keyword evidence="1" id="KW-1133">Transmembrane helix</keyword>
<sequence length="179" mass="20420">MWYIYTMEYYSAIKNNDFMKFIGKWMELENIILSKVTQLPKKNEWLRSKAQVTVHIGVDVEQGEVSSIAGYSLLTMRLEPMGSRSQFSGLLLAFAYVFAVFWLCLSGEIYIRLLSTLSQDNPECGRAGHPKPPFGLYALIHKHAHMKRPPDLSTADAMMEAAFKPWNPAHGQQQTKTET</sequence>